<evidence type="ECO:0000256" key="9">
    <source>
        <dbReference type="ARBA" id="ARBA00023180"/>
    </source>
</evidence>
<dbReference type="GO" id="GO:0006031">
    <property type="term" value="P:chitin biosynthetic process"/>
    <property type="evidence" value="ECO:0007669"/>
    <property type="project" value="TreeGrafter"/>
</dbReference>
<keyword evidence="4" id="KW-0328">Glycosyltransferase</keyword>
<dbReference type="GO" id="GO:0005886">
    <property type="term" value="C:plasma membrane"/>
    <property type="evidence" value="ECO:0007669"/>
    <property type="project" value="UniProtKB-SubCell"/>
</dbReference>
<feature type="transmembrane region" description="Helical" evidence="12">
    <location>
        <begin position="197"/>
        <end position="219"/>
    </location>
</feature>
<evidence type="ECO:0000256" key="6">
    <source>
        <dbReference type="ARBA" id="ARBA00022692"/>
    </source>
</evidence>
<keyword evidence="8 12" id="KW-0472">Membrane</keyword>
<dbReference type="EMBL" id="BPWL01000008">
    <property type="protein sequence ID" value="GJJ13368.1"/>
    <property type="molecule type" value="Genomic_DNA"/>
</dbReference>
<evidence type="ECO:0000256" key="3">
    <source>
        <dbReference type="ARBA" id="ARBA00022475"/>
    </source>
</evidence>
<gene>
    <name evidence="14" type="ORF">Clacol_007620</name>
</gene>
<evidence type="ECO:0000256" key="5">
    <source>
        <dbReference type="ARBA" id="ARBA00022679"/>
    </source>
</evidence>
<evidence type="ECO:0000256" key="4">
    <source>
        <dbReference type="ARBA" id="ARBA00022676"/>
    </source>
</evidence>
<evidence type="ECO:0000256" key="2">
    <source>
        <dbReference type="ARBA" id="ARBA00012543"/>
    </source>
</evidence>
<keyword evidence="6 12" id="KW-0812">Transmembrane</keyword>
<dbReference type="PANTHER" id="PTHR22914:SF16">
    <property type="entry name" value="CHITIN SYNTHASE 3"/>
    <property type="match status" value="1"/>
</dbReference>
<feature type="compositionally biased region" description="Polar residues" evidence="11">
    <location>
        <begin position="1310"/>
        <end position="1333"/>
    </location>
</feature>
<feature type="transmembrane region" description="Helical" evidence="12">
    <location>
        <begin position="231"/>
        <end position="251"/>
    </location>
</feature>
<dbReference type="SUPFAM" id="SSF53448">
    <property type="entry name" value="Nucleotide-diphospho-sugar transferases"/>
    <property type="match status" value="1"/>
</dbReference>
<feature type="transmembrane region" description="Helical" evidence="12">
    <location>
        <begin position="1009"/>
        <end position="1031"/>
    </location>
</feature>
<dbReference type="Pfam" id="PF03142">
    <property type="entry name" value="Chitin_synth_2"/>
    <property type="match status" value="1"/>
</dbReference>
<dbReference type="EC" id="2.4.1.16" evidence="2"/>
<organism evidence="14 15">
    <name type="scientific">Clathrus columnatus</name>
    <dbReference type="NCBI Taxonomy" id="1419009"/>
    <lineage>
        <taxon>Eukaryota</taxon>
        <taxon>Fungi</taxon>
        <taxon>Dikarya</taxon>
        <taxon>Basidiomycota</taxon>
        <taxon>Agaricomycotina</taxon>
        <taxon>Agaricomycetes</taxon>
        <taxon>Phallomycetidae</taxon>
        <taxon>Phallales</taxon>
        <taxon>Clathraceae</taxon>
        <taxon>Clathrus</taxon>
    </lineage>
</organism>
<evidence type="ECO:0000256" key="10">
    <source>
        <dbReference type="ARBA" id="ARBA00048014"/>
    </source>
</evidence>
<keyword evidence="3" id="KW-1003">Cell membrane</keyword>
<keyword evidence="9" id="KW-0325">Glycoprotein</keyword>
<evidence type="ECO:0000256" key="11">
    <source>
        <dbReference type="SAM" id="MobiDB-lite"/>
    </source>
</evidence>
<reference evidence="14" key="1">
    <citation type="submission" date="2021-10" db="EMBL/GenBank/DDBJ databases">
        <title>De novo Genome Assembly of Clathrus columnatus (Basidiomycota, Fungi) Using Illumina and Nanopore Sequence Data.</title>
        <authorList>
            <person name="Ogiso-Tanaka E."/>
            <person name="Itagaki H."/>
            <person name="Hosoya T."/>
            <person name="Hosaka K."/>
        </authorList>
    </citation>
    <scope>NUCLEOTIDE SEQUENCE</scope>
    <source>
        <strain evidence="14">MO-923</strain>
    </source>
</reference>
<comment type="catalytic activity">
    <reaction evidence="10">
        <text>[(1-&gt;4)-N-acetyl-beta-D-glucosaminyl](n) + UDP-N-acetyl-alpha-D-glucosamine = [(1-&gt;4)-N-acetyl-beta-D-glucosaminyl](n+1) + UDP + H(+)</text>
        <dbReference type="Rhea" id="RHEA:16637"/>
        <dbReference type="Rhea" id="RHEA-COMP:9593"/>
        <dbReference type="Rhea" id="RHEA-COMP:9595"/>
        <dbReference type="ChEBI" id="CHEBI:15378"/>
        <dbReference type="ChEBI" id="CHEBI:17029"/>
        <dbReference type="ChEBI" id="CHEBI:57705"/>
        <dbReference type="ChEBI" id="CHEBI:58223"/>
        <dbReference type="EC" id="2.4.1.16"/>
    </reaction>
</comment>
<accession>A0AAV5AIM7</accession>
<dbReference type="Proteomes" id="UP001050691">
    <property type="component" value="Unassembled WGS sequence"/>
</dbReference>
<evidence type="ECO:0000313" key="14">
    <source>
        <dbReference type="EMBL" id="GJJ13368.1"/>
    </source>
</evidence>
<feature type="region of interest" description="Disordered" evidence="11">
    <location>
        <begin position="126"/>
        <end position="147"/>
    </location>
</feature>
<feature type="transmembrane region" description="Helical" evidence="12">
    <location>
        <begin position="456"/>
        <end position="483"/>
    </location>
</feature>
<sequence length="1401" mass="156604">MSFQRPARQPPPGFQMGSNSPVRPPATTYPSSGSVTFQPVERGDRASPLQSPRYPKQGVSAKDQPLPPTPPKDTLEDDDVILGTQFGSKVGRKKSLVKPDREKIDPSHRQWHYRNQAAKLETQGRVLPSSTGNHPQAALRRGKSLLGREEDLPETGLSLFKRGATLRRRRSSGTPVAEATKGKGCFENIAPGPKDTFMIYCWLITCWVPPVILSSCGIRTPEQQRAWREKMGLLSFVVVLMAAVGFLTFGFTQTVCGKPPVRFHGGFFNGESNPLFDAPYNAGGEDASFLFQTVNERCLNIITASPNTSIQHSGQKLAWYFPCNLFNQFGTSPRNTSGYGQSTFCHTDSSSRQQLSSTSPSGQVFYTWDDVKNSSRNLVVYESSVLDLDLLQWLDRTEVNYPSLFDQLKTRNGLSGRDVTMNVYRAEQKTNFRCLQDIVTVGFIDTNTIGCVASEVVLVVSLVFIIGVVAIRFAMAVIFGWFVSWRLGSFGRESYAQRMQRAAEIENWTDDIYRPAPGRYRPTVHKDAVGEKLHKANGRKSTAFLPVTSRFTKDSGLKGRPMTAYSTTDISFRRSTMQPFANNKSSLFAPSEYGRGSHSSLQDASSALCPFPLANVVPQPPLDYEPFNFPLAHTICLVTAYSESIEGLRTTLDSLATTDYPNSHKLIMVIADGMVKGSGNSQTTPDIILSMMKEFVTPSHEVRPHSYVAIADGHKQHNMAKVYAGFYDYDDNTVEISKQQRVPMILVAKVGNPLEAHEAKPGNRGKRDSQIVLMSFLQKVMFDERMTTMEYEFFNSIWRVTGITPDRYEYVLCVDADTKVFPDSLTRMAACMAHDEEIMGLCGETKIANKAETWVTMIQVFEYYISHHLTKAFESMFGGVTCLPGCFSMYRIKAPKGNEGYWVPILANPDIVEHYSENVVDTLHKKNLLLLGEDRYLTTLMLKTFPKRKMMFCPQAVCKTIVPDTFRVLLSQRRRWINSTIHNLAELLLVRDLCGTFCFSMQFVVFMELMGTLVLPAAISFTIYLIVISIIPGHQNTTIPLVLLAIILGLPGLLIVLTSRKIAYVGWMFIYLLSLPIWNFVLPSYAFWHFDDFSWGQTRKVSNDKGDNHGDKSGEFDSSHIVMKKWSEFERDRRWNANDSRAESIYHDQRGAPARRNDEYSNRYSMVSSSDPFASQPIYPQPPPSSEHDSFNSQRPLLHLPAPLGRLTQTGSPVSNNSGSRNSMDTISGPDGSHQRLVSPQVDYSTPSLENVDPSLESHVNRFQGVLRQSTINSQYPVETPNPYRYSQPQVVMSSTYEEPYAYNADFDDSPQSASPFMPSNRNSRGFTLSDSGPVSGPEGVRRVARPQARRSTQNPPPSGGNGGTRYARTTSMSSGGHGYPSLPPGAAPPNIQQYRDPYRG</sequence>
<feature type="region of interest" description="Disordered" evidence="11">
    <location>
        <begin position="1303"/>
        <end position="1401"/>
    </location>
</feature>
<evidence type="ECO:0000256" key="7">
    <source>
        <dbReference type="ARBA" id="ARBA00022989"/>
    </source>
</evidence>
<feature type="transmembrane region" description="Helical" evidence="12">
    <location>
        <begin position="1037"/>
        <end position="1057"/>
    </location>
</feature>
<keyword evidence="5" id="KW-0808">Transferase</keyword>
<comment type="subcellular location">
    <subcellularLocation>
        <location evidence="1">Cell membrane</location>
        <topology evidence="1">Multi-pass membrane protein</topology>
    </subcellularLocation>
</comment>
<keyword evidence="15" id="KW-1185">Reference proteome</keyword>
<dbReference type="GO" id="GO:0004100">
    <property type="term" value="F:chitin synthase activity"/>
    <property type="evidence" value="ECO:0007669"/>
    <property type="project" value="UniProtKB-EC"/>
</dbReference>
<dbReference type="CDD" id="cd04190">
    <property type="entry name" value="Chitin_synth_C"/>
    <property type="match status" value="1"/>
</dbReference>
<dbReference type="InterPro" id="IPR054295">
    <property type="entry name" value="CHS4-like_dom"/>
</dbReference>
<dbReference type="InterPro" id="IPR029044">
    <property type="entry name" value="Nucleotide-diphossugar_trans"/>
</dbReference>
<dbReference type="InterPro" id="IPR004835">
    <property type="entry name" value="Chitin_synth"/>
</dbReference>
<evidence type="ECO:0000259" key="13">
    <source>
        <dbReference type="Pfam" id="PF22997"/>
    </source>
</evidence>
<proteinExistence type="predicted"/>
<comment type="caution">
    <text evidence="14">The sequence shown here is derived from an EMBL/GenBank/DDBJ whole genome shotgun (WGS) entry which is preliminary data.</text>
</comment>
<feature type="region of interest" description="Disordered" evidence="11">
    <location>
        <begin position="1165"/>
        <end position="1239"/>
    </location>
</feature>
<dbReference type="PANTHER" id="PTHR22914">
    <property type="entry name" value="CHITIN SYNTHASE"/>
    <property type="match status" value="1"/>
</dbReference>
<evidence type="ECO:0000313" key="15">
    <source>
        <dbReference type="Proteomes" id="UP001050691"/>
    </source>
</evidence>
<feature type="compositionally biased region" description="Polar residues" evidence="11">
    <location>
        <begin position="28"/>
        <end position="37"/>
    </location>
</feature>
<feature type="region of interest" description="Disordered" evidence="11">
    <location>
        <begin position="1"/>
        <end position="77"/>
    </location>
</feature>
<dbReference type="Pfam" id="PF22997">
    <property type="entry name" value="CHS4"/>
    <property type="match status" value="1"/>
</dbReference>
<keyword evidence="7 12" id="KW-1133">Transmembrane helix</keyword>
<dbReference type="GO" id="GO:0030428">
    <property type="term" value="C:cell septum"/>
    <property type="evidence" value="ECO:0007669"/>
    <property type="project" value="TreeGrafter"/>
</dbReference>
<evidence type="ECO:0000256" key="8">
    <source>
        <dbReference type="ARBA" id="ARBA00023136"/>
    </source>
</evidence>
<evidence type="ECO:0000256" key="12">
    <source>
        <dbReference type="SAM" id="Phobius"/>
    </source>
</evidence>
<name>A0AAV5AIM7_9AGAM</name>
<feature type="domain" description="Chitin synthase 4-like" evidence="13">
    <location>
        <begin position="364"/>
        <end position="443"/>
    </location>
</feature>
<feature type="transmembrane region" description="Helical" evidence="12">
    <location>
        <begin position="1069"/>
        <end position="1088"/>
    </location>
</feature>
<evidence type="ECO:0000256" key="1">
    <source>
        <dbReference type="ARBA" id="ARBA00004651"/>
    </source>
</evidence>
<protein>
    <recommendedName>
        <fullName evidence="2">chitin synthase</fullName>
        <ecNumber evidence="2">2.4.1.16</ecNumber>
    </recommendedName>
</protein>
<feature type="compositionally biased region" description="Polar residues" evidence="11">
    <location>
        <begin position="1207"/>
        <end position="1226"/>
    </location>
</feature>
<dbReference type="Gene3D" id="3.90.550.10">
    <property type="entry name" value="Spore Coat Polysaccharide Biosynthesis Protein SpsA, Chain A"/>
    <property type="match status" value="1"/>
</dbReference>